<protein>
    <submittedName>
        <fullName evidence="1">Ddb1 and cul4 associated factor 17</fullName>
    </submittedName>
</protein>
<proteinExistence type="predicted"/>
<dbReference type="GeneTree" id="ENSGT00390000012728"/>
<dbReference type="Ensembl" id="ENSMAMT00000056981.1">
    <property type="protein sequence ID" value="ENSMAMP00000054911.1"/>
    <property type="gene ID" value="ENSMAMG00000005357.2"/>
</dbReference>
<dbReference type="AlphaFoldDB" id="A0A7N8XRU1"/>
<name>A0A7N8XRU1_9TELE</name>
<accession>A0A7N8XRU1</accession>
<reference evidence="1" key="1">
    <citation type="submission" date="2025-08" db="UniProtKB">
        <authorList>
            <consortium name="Ensembl"/>
        </authorList>
    </citation>
    <scope>IDENTIFICATION</scope>
</reference>
<dbReference type="PANTHER" id="PTHR14815:SF2">
    <property type="entry name" value="DDB1- AND CUL4-ASSOCIATED FACTOR 17"/>
    <property type="match status" value="1"/>
</dbReference>
<dbReference type="Proteomes" id="UP000261640">
    <property type="component" value="Unplaced"/>
</dbReference>
<dbReference type="GO" id="GO:0016567">
    <property type="term" value="P:protein ubiquitination"/>
    <property type="evidence" value="ECO:0007669"/>
    <property type="project" value="InterPro"/>
</dbReference>
<keyword evidence="2" id="KW-1185">Reference proteome</keyword>
<dbReference type="GO" id="GO:0080008">
    <property type="term" value="C:Cul4-RING E3 ubiquitin ligase complex"/>
    <property type="evidence" value="ECO:0007669"/>
    <property type="project" value="TreeGrafter"/>
</dbReference>
<dbReference type="InterPro" id="IPR031620">
    <property type="entry name" value="DCAF17"/>
</dbReference>
<evidence type="ECO:0000313" key="1">
    <source>
        <dbReference type="Ensembl" id="ENSMAMP00000054911.1"/>
    </source>
</evidence>
<reference evidence="1" key="2">
    <citation type="submission" date="2025-09" db="UniProtKB">
        <authorList>
            <consortium name="Ensembl"/>
        </authorList>
    </citation>
    <scope>IDENTIFICATION</scope>
</reference>
<dbReference type="PANTHER" id="PTHR14815">
    <property type="entry name" value="DDB1- AND CUL4-ASSOCIATED FACTOR 17"/>
    <property type="match status" value="1"/>
</dbReference>
<sequence>MAPSRRTRTVNSTDLLSRRARGIGDPGTLFRLNLKVLRGIILQGSRNFIKVWSKTSKSTIMYESGKIYFENYQKCYSCVHTEPQNLYKLPKRSKLEKFEDALLCQCPLVNLFNLLLFLTASNWLYRLSAETGEELQRVYLSSKHKFRSLSWDVSQEIFYVKSVKNKETPLARQAGVSENTVMHLAIFHVFPLQIVGILEITKRVFGNGITDAVLSQGVLAVSYNNKSVKLFSFEHILHRHMTEKLILGRQSLLLRGKTVGEAPFGIPVNIQVTDCPPVLFEVSCTNNGVQIGGHPWHYIYTPPQKNLKGTHHICSLKDGTVATNGIQNMKCCSLESDEIYFHPDESGRIVHMGPTTINSQVIVTSSGRTVKRRFQQLDDDPDRETFRMVEYDNELDILGVVVTNGEEGEGRAHVRLHDNQSGQLQRTVDLVEPWDETYQHELCFDKDTIIHIEQKNNNFCCHVYKLKGT</sequence>
<evidence type="ECO:0000313" key="2">
    <source>
        <dbReference type="Proteomes" id="UP000261640"/>
    </source>
</evidence>
<dbReference type="Pfam" id="PF15802">
    <property type="entry name" value="DCAF17"/>
    <property type="match status" value="1"/>
</dbReference>
<organism evidence="1 2">
    <name type="scientific">Mastacembelus armatus</name>
    <name type="common">zig-zag eel</name>
    <dbReference type="NCBI Taxonomy" id="205130"/>
    <lineage>
        <taxon>Eukaryota</taxon>
        <taxon>Metazoa</taxon>
        <taxon>Chordata</taxon>
        <taxon>Craniata</taxon>
        <taxon>Vertebrata</taxon>
        <taxon>Euteleostomi</taxon>
        <taxon>Actinopterygii</taxon>
        <taxon>Neopterygii</taxon>
        <taxon>Teleostei</taxon>
        <taxon>Neoteleostei</taxon>
        <taxon>Acanthomorphata</taxon>
        <taxon>Anabantaria</taxon>
        <taxon>Synbranchiformes</taxon>
        <taxon>Mastacembelidae</taxon>
        <taxon>Mastacembelus</taxon>
    </lineage>
</organism>